<dbReference type="NCBIfam" id="NF004829">
    <property type="entry name" value="PRK06183.1-3"/>
    <property type="match status" value="1"/>
</dbReference>
<comment type="caution">
    <text evidence="3">The sequence shown here is derived from an EMBL/GenBank/DDBJ whole genome shotgun (WGS) entry which is preliminary data.</text>
</comment>
<reference evidence="4" key="1">
    <citation type="journal article" date="2019" name="Int. J. Syst. Evol. Microbiol.">
        <title>The Global Catalogue of Microorganisms (GCM) 10K type strain sequencing project: providing services to taxonomists for standard genome sequencing and annotation.</title>
        <authorList>
            <consortium name="The Broad Institute Genomics Platform"/>
            <consortium name="The Broad Institute Genome Sequencing Center for Infectious Disease"/>
            <person name="Wu L."/>
            <person name="Ma J."/>
        </authorList>
    </citation>
    <scope>NUCLEOTIDE SEQUENCE [LARGE SCALE GENOMIC DNA]</scope>
    <source>
        <strain evidence="4">JCM 13316</strain>
    </source>
</reference>
<dbReference type="Gene3D" id="3.30.9.10">
    <property type="entry name" value="D-Amino Acid Oxidase, subunit A, domain 2"/>
    <property type="match status" value="1"/>
</dbReference>
<gene>
    <name evidence="3" type="ORF">GCM10009688_07930</name>
</gene>
<evidence type="ECO:0000313" key="3">
    <source>
        <dbReference type="EMBL" id="GAA1906405.1"/>
    </source>
</evidence>
<evidence type="ECO:0000259" key="2">
    <source>
        <dbReference type="Pfam" id="PF01494"/>
    </source>
</evidence>
<sequence>MDTNTFECDVAVIGLGPVGAITANLLAHQGLRVVALDREPDVMQVPRGVGIDGEIMRVMQTLGLAASLEPFLKVFRGAQYIDSAGSVVASRPAASSVGSQGWPDRYNVHQPEFEEVLRTALRSNPLITELVSTEVENIIQSPEAAQVLARSTKDGSALTVTAKYVVGADGGRSTARRIIGSTYEDYGLNQPWIVADFKVSDAADLPAINTHYAHPVSPAIYIHVVRDIRRFEFRAAPGEDLEAAVMPDRIWSRVAPWLAPEDAELLRAAVYTHRSLVVDTWRHGRVLLAGDAAHQTPPFLGQGLCTGVRDAAAIAWRLRDVLLRGAPEDLLDSYGKERAAHARHFITTATELGTKLTQPTKESIELLNSRVGREGRGVPPRLGDGIYDAAFGGGYLSAQPRNGSGVLVDDLIGYEFGLIITPEAFSELSEEVRSSLPALRVIPLVADAALHAWLHEQQAQAVLVRPDRYVYGSYPEVDDLLAGLDSLAAARGQKERAVSG</sequence>
<dbReference type="RefSeq" id="WP_152225081.1">
    <property type="nucleotide sequence ID" value="NZ_BAAALV010000002.1"/>
</dbReference>
<dbReference type="Pfam" id="PF01494">
    <property type="entry name" value="FAD_binding_3"/>
    <property type="match status" value="1"/>
</dbReference>
<dbReference type="SUPFAM" id="SSF51905">
    <property type="entry name" value="FAD/NAD(P)-binding domain"/>
    <property type="match status" value="1"/>
</dbReference>
<proteinExistence type="predicted"/>
<dbReference type="InterPro" id="IPR036188">
    <property type="entry name" value="FAD/NAD-bd_sf"/>
</dbReference>
<keyword evidence="1" id="KW-0560">Oxidoreductase</keyword>
<dbReference type="InterPro" id="IPR050631">
    <property type="entry name" value="PheA/TfdB_FAD_monoxygenase"/>
</dbReference>
<evidence type="ECO:0000313" key="4">
    <source>
        <dbReference type="Proteomes" id="UP001500784"/>
    </source>
</evidence>
<dbReference type="PANTHER" id="PTHR43476">
    <property type="entry name" value="3-(3-HYDROXY-PHENYL)PROPIONATE/3-HYDROXYCINNAMIC ACID HYDROXYLASE"/>
    <property type="match status" value="1"/>
</dbReference>
<dbReference type="Proteomes" id="UP001500784">
    <property type="component" value="Unassembled WGS sequence"/>
</dbReference>
<dbReference type="EMBL" id="BAAALV010000002">
    <property type="protein sequence ID" value="GAA1906405.1"/>
    <property type="molecule type" value="Genomic_DNA"/>
</dbReference>
<evidence type="ECO:0000256" key="1">
    <source>
        <dbReference type="ARBA" id="ARBA00023002"/>
    </source>
</evidence>
<protein>
    <submittedName>
        <fullName evidence="3">Bifunctional 3-(3-hydroxy-phenyl)propionate/3-hydroxycinnamic acid hydroxylase</fullName>
    </submittedName>
</protein>
<dbReference type="Gene3D" id="3.50.50.60">
    <property type="entry name" value="FAD/NAD(P)-binding domain"/>
    <property type="match status" value="1"/>
</dbReference>
<feature type="domain" description="FAD-binding" evidence="2">
    <location>
        <begin position="7"/>
        <end position="346"/>
    </location>
</feature>
<accession>A0ABP5A8U5</accession>
<dbReference type="PANTHER" id="PTHR43476:SF3">
    <property type="entry name" value="FAD-BINDING MONOOXYGENASE"/>
    <property type="match status" value="1"/>
</dbReference>
<name>A0ABP5A8U5_9MICC</name>
<dbReference type="PRINTS" id="PR00420">
    <property type="entry name" value="RNGMNOXGNASE"/>
</dbReference>
<keyword evidence="4" id="KW-1185">Reference proteome</keyword>
<organism evidence="3 4">
    <name type="scientific">Arthrobacter gandavensis</name>
    <dbReference type="NCBI Taxonomy" id="169960"/>
    <lineage>
        <taxon>Bacteria</taxon>
        <taxon>Bacillati</taxon>
        <taxon>Actinomycetota</taxon>
        <taxon>Actinomycetes</taxon>
        <taxon>Micrococcales</taxon>
        <taxon>Micrococcaceae</taxon>
        <taxon>Arthrobacter</taxon>
    </lineage>
</organism>
<dbReference type="InterPro" id="IPR002938">
    <property type="entry name" value="FAD-bd"/>
</dbReference>